<evidence type="ECO:0000313" key="4">
    <source>
        <dbReference type="EMBL" id="KAK4215328.1"/>
    </source>
</evidence>
<dbReference type="InterPro" id="IPR050197">
    <property type="entry name" value="Aldolase_class_II_sugar_metab"/>
</dbReference>
<protein>
    <submittedName>
        <fullName evidence="4">Arad-like aldolase/epimerase</fullName>
    </submittedName>
</protein>
<dbReference type="EMBL" id="MU858081">
    <property type="protein sequence ID" value="KAK4215328.1"/>
    <property type="molecule type" value="Genomic_DNA"/>
</dbReference>
<dbReference type="PANTHER" id="PTHR22789:SF0">
    <property type="entry name" value="3-OXO-TETRONATE 4-PHOSPHATE DECARBOXYLASE-RELATED"/>
    <property type="match status" value="1"/>
</dbReference>
<dbReference type="SMART" id="SM01007">
    <property type="entry name" value="Aldolase_II"/>
    <property type="match status" value="1"/>
</dbReference>
<reference evidence="4" key="1">
    <citation type="journal article" date="2023" name="Mol. Phylogenet. Evol.">
        <title>Genome-scale phylogeny and comparative genomics of the fungal order Sordariales.</title>
        <authorList>
            <person name="Hensen N."/>
            <person name="Bonometti L."/>
            <person name="Westerberg I."/>
            <person name="Brannstrom I.O."/>
            <person name="Guillou S."/>
            <person name="Cros-Aarteil S."/>
            <person name="Calhoun S."/>
            <person name="Haridas S."/>
            <person name="Kuo A."/>
            <person name="Mondo S."/>
            <person name="Pangilinan J."/>
            <person name="Riley R."/>
            <person name="LaButti K."/>
            <person name="Andreopoulos B."/>
            <person name="Lipzen A."/>
            <person name="Chen C."/>
            <person name="Yan M."/>
            <person name="Daum C."/>
            <person name="Ng V."/>
            <person name="Clum A."/>
            <person name="Steindorff A."/>
            <person name="Ohm R.A."/>
            <person name="Martin F."/>
            <person name="Silar P."/>
            <person name="Natvig D.O."/>
            <person name="Lalanne C."/>
            <person name="Gautier V."/>
            <person name="Ament-Velasquez S.L."/>
            <person name="Kruys A."/>
            <person name="Hutchinson M.I."/>
            <person name="Powell A.J."/>
            <person name="Barry K."/>
            <person name="Miller A.N."/>
            <person name="Grigoriev I.V."/>
            <person name="Debuchy R."/>
            <person name="Gladieux P."/>
            <person name="Hiltunen Thoren M."/>
            <person name="Johannesson H."/>
        </authorList>
    </citation>
    <scope>NUCLEOTIDE SEQUENCE</scope>
    <source>
        <strain evidence="4">PSN293</strain>
    </source>
</reference>
<keyword evidence="5" id="KW-1185">Reference proteome</keyword>
<proteinExistence type="predicted"/>
<dbReference type="GO" id="GO:0046872">
    <property type="term" value="F:metal ion binding"/>
    <property type="evidence" value="ECO:0007669"/>
    <property type="project" value="UniProtKB-KW"/>
</dbReference>
<dbReference type="AlphaFoldDB" id="A0AAN6Y9T8"/>
<evidence type="ECO:0000256" key="1">
    <source>
        <dbReference type="ARBA" id="ARBA00022723"/>
    </source>
</evidence>
<evidence type="ECO:0000256" key="2">
    <source>
        <dbReference type="ARBA" id="ARBA00023239"/>
    </source>
</evidence>
<dbReference type="GO" id="GO:0019323">
    <property type="term" value="P:pentose catabolic process"/>
    <property type="evidence" value="ECO:0007669"/>
    <property type="project" value="TreeGrafter"/>
</dbReference>
<dbReference type="GO" id="GO:0005829">
    <property type="term" value="C:cytosol"/>
    <property type="evidence" value="ECO:0007669"/>
    <property type="project" value="TreeGrafter"/>
</dbReference>
<dbReference type="GO" id="GO:0016832">
    <property type="term" value="F:aldehyde-lyase activity"/>
    <property type="evidence" value="ECO:0007669"/>
    <property type="project" value="TreeGrafter"/>
</dbReference>
<gene>
    <name evidence="4" type="ORF">QBC37DRAFT_340316</name>
</gene>
<dbReference type="Gene3D" id="3.40.225.10">
    <property type="entry name" value="Class II aldolase/adducin N-terminal domain"/>
    <property type="match status" value="1"/>
</dbReference>
<dbReference type="InterPro" id="IPR001303">
    <property type="entry name" value="Aldolase_II/adducin_N"/>
</dbReference>
<dbReference type="InterPro" id="IPR036409">
    <property type="entry name" value="Aldolase_II/adducin_N_sf"/>
</dbReference>
<sequence length="283" mass="30953">MASMDKNPLVYLEFCQSRLITASHMLHYHSVLDAYGHISIRHPLNSHLFVMSRSIAPATISSPKDLVTYKASDASPIDPSAPPGYAERHIHSSIYNKHPHINSIVHSHAESVIPFTLLRDIPLKPVYHMAGFLGSSVPVFDIADCFQETGNDPKDMLVRTQQLGDALASHFSTGNNVTLMRGHGFTAIAETIETAVFRAIYTTKNAAIQSNALTLRAAVFGPGAGTLTGSNDGIGEIKYLSDQEATGSTEMTISTVRRPWELWAREVEKSGLYENLALPRAPE</sequence>
<evidence type="ECO:0000313" key="5">
    <source>
        <dbReference type="Proteomes" id="UP001301769"/>
    </source>
</evidence>
<dbReference type="Pfam" id="PF00596">
    <property type="entry name" value="Aldolase_II"/>
    <property type="match status" value="1"/>
</dbReference>
<organism evidence="4 5">
    <name type="scientific">Rhypophila decipiens</name>
    <dbReference type="NCBI Taxonomy" id="261697"/>
    <lineage>
        <taxon>Eukaryota</taxon>
        <taxon>Fungi</taxon>
        <taxon>Dikarya</taxon>
        <taxon>Ascomycota</taxon>
        <taxon>Pezizomycotina</taxon>
        <taxon>Sordariomycetes</taxon>
        <taxon>Sordariomycetidae</taxon>
        <taxon>Sordariales</taxon>
        <taxon>Naviculisporaceae</taxon>
        <taxon>Rhypophila</taxon>
    </lineage>
</organism>
<dbReference type="SUPFAM" id="SSF53639">
    <property type="entry name" value="AraD/HMP-PK domain-like"/>
    <property type="match status" value="1"/>
</dbReference>
<keyword evidence="2" id="KW-0456">Lyase</keyword>
<name>A0AAN6Y9T8_9PEZI</name>
<reference evidence="4" key="2">
    <citation type="submission" date="2023-05" db="EMBL/GenBank/DDBJ databases">
        <authorList>
            <consortium name="Lawrence Berkeley National Laboratory"/>
            <person name="Steindorff A."/>
            <person name="Hensen N."/>
            <person name="Bonometti L."/>
            <person name="Westerberg I."/>
            <person name="Brannstrom I.O."/>
            <person name="Guillou S."/>
            <person name="Cros-Aarteil S."/>
            <person name="Calhoun S."/>
            <person name="Haridas S."/>
            <person name="Kuo A."/>
            <person name="Mondo S."/>
            <person name="Pangilinan J."/>
            <person name="Riley R."/>
            <person name="Labutti K."/>
            <person name="Andreopoulos B."/>
            <person name="Lipzen A."/>
            <person name="Chen C."/>
            <person name="Yanf M."/>
            <person name="Daum C."/>
            <person name="Ng V."/>
            <person name="Clum A."/>
            <person name="Ohm R."/>
            <person name="Martin F."/>
            <person name="Silar P."/>
            <person name="Natvig D."/>
            <person name="Lalanne C."/>
            <person name="Gautier V."/>
            <person name="Ament-Velasquez S.L."/>
            <person name="Kruys A."/>
            <person name="Hutchinson M.I."/>
            <person name="Powell A.J."/>
            <person name="Barry K."/>
            <person name="Miller A.N."/>
            <person name="Grigoriev I.V."/>
            <person name="Debuchy R."/>
            <person name="Gladieux P."/>
            <person name="Thoren M.H."/>
            <person name="Johannesson H."/>
        </authorList>
    </citation>
    <scope>NUCLEOTIDE SEQUENCE</scope>
    <source>
        <strain evidence="4">PSN293</strain>
    </source>
</reference>
<accession>A0AAN6Y9T8</accession>
<keyword evidence="1" id="KW-0479">Metal-binding</keyword>
<evidence type="ECO:0000259" key="3">
    <source>
        <dbReference type="SMART" id="SM01007"/>
    </source>
</evidence>
<comment type="caution">
    <text evidence="4">The sequence shown here is derived from an EMBL/GenBank/DDBJ whole genome shotgun (WGS) entry which is preliminary data.</text>
</comment>
<dbReference type="PANTHER" id="PTHR22789">
    <property type="entry name" value="FUCULOSE PHOSPHATE ALDOLASE"/>
    <property type="match status" value="1"/>
</dbReference>
<feature type="domain" description="Class II aldolase/adducin N-terminal" evidence="3">
    <location>
        <begin position="17"/>
        <end position="210"/>
    </location>
</feature>
<dbReference type="Proteomes" id="UP001301769">
    <property type="component" value="Unassembled WGS sequence"/>
</dbReference>